<name>A0AAD9K0Z8_RIDPI</name>
<organism evidence="1 2">
    <name type="scientific">Ridgeia piscesae</name>
    <name type="common">Tubeworm</name>
    <dbReference type="NCBI Taxonomy" id="27915"/>
    <lineage>
        <taxon>Eukaryota</taxon>
        <taxon>Metazoa</taxon>
        <taxon>Spiralia</taxon>
        <taxon>Lophotrochozoa</taxon>
        <taxon>Annelida</taxon>
        <taxon>Polychaeta</taxon>
        <taxon>Sedentaria</taxon>
        <taxon>Canalipalpata</taxon>
        <taxon>Sabellida</taxon>
        <taxon>Siboglinidae</taxon>
        <taxon>Ridgeia</taxon>
    </lineage>
</organism>
<dbReference type="Proteomes" id="UP001209878">
    <property type="component" value="Unassembled WGS sequence"/>
</dbReference>
<comment type="caution">
    <text evidence="1">The sequence shown here is derived from an EMBL/GenBank/DDBJ whole genome shotgun (WGS) entry which is preliminary data.</text>
</comment>
<protein>
    <submittedName>
        <fullName evidence="1">Uncharacterized protein</fullName>
    </submittedName>
</protein>
<dbReference type="InterPro" id="IPR012338">
    <property type="entry name" value="Beta-lactam/transpept-like"/>
</dbReference>
<keyword evidence="2" id="KW-1185">Reference proteome</keyword>
<reference evidence="1" key="1">
    <citation type="journal article" date="2023" name="Mol. Biol. Evol.">
        <title>Third-Generation Sequencing Reveals the Adaptive Role of the Epigenome in Three Deep-Sea Polychaetes.</title>
        <authorList>
            <person name="Perez M."/>
            <person name="Aroh O."/>
            <person name="Sun Y."/>
            <person name="Lan Y."/>
            <person name="Juniper S.K."/>
            <person name="Young C.R."/>
            <person name="Angers B."/>
            <person name="Qian P.Y."/>
        </authorList>
    </citation>
    <scope>NUCLEOTIDE SEQUENCE</scope>
    <source>
        <strain evidence="1">R07B-5</strain>
    </source>
</reference>
<dbReference type="AlphaFoldDB" id="A0AAD9K0Z8"/>
<gene>
    <name evidence="1" type="ORF">NP493_1504g00016</name>
</gene>
<evidence type="ECO:0000313" key="1">
    <source>
        <dbReference type="EMBL" id="KAK2162722.1"/>
    </source>
</evidence>
<accession>A0AAD9K0Z8</accession>
<proteinExistence type="predicted"/>
<dbReference type="EMBL" id="JAODUO010001503">
    <property type="protein sequence ID" value="KAK2162722.1"/>
    <property type="molecule type" value="Genomic_DNA"/>
</dbReference>
<sequence>MHASRIGHRLTDSDWDNVAIGCKNQRSNTVEEEKRILATMCPAGCLLSTTGDMMKWMNYHVRRANALTNAYSALYEPTVILSPLRRWLRRSVVDDFVSAYGLGFYTGRYRGYRKLSHGGTHGLSRCLVTLLPLPEIGVFSCYNGYKTTPHHALELLNMFVTDILLGVSPWTNRTGPDLCDVCKPVPSFLPDWIPDTKSIFRQTSRSHRIDDYFVGVYNHYVFGDAHVYMKNGSLYFQYLSLSGVLNRSQWRDKYYLRLNQHYSDLLEAPSDGFAVYFGKSRREYAVDKMAVTALDRAFPPVFVRPETSAARRVIAFANLFTGAVIWLTTCYFCEYTIVS</sequence>
<dbReference type="Gene3D" id="3.40.710.10">
    <property type="entry name" value="DD-peptidase/beta-lactamase superfamily"/>
    <property type="match status" value="1"/>
</dbReference>
<evidence type="ECO:0000313" key="2">
    <source>
        <dbReference type="Proteomes" id="UP001209878"/>
    </source>
</evidence>
<dbReference type="SUPFAM" id="SSF56601">
    <property type="entry name" value="beta-lactamase/transpeptidase-like"/>
    <property type="match status" value="1"/>
</dbReference>